<feature type="region of interest" description="Disordered" evidence="8">
    <location>
        <begin position="1"/>
        <end position="21"/>
    </location>
</feature>
<comment type="similarity">
    <text evidence="2">Belongs to the NOP14 family.</text>
</comment>
<keyword evidence="7" id="KW-0175">Coiled coil</keyword>
<comment type="function">
    <text evidence="6">Involved in nucleolar processing of pre-18S ribosomal RNA. Has a role in the nuclear export of 40S pre-ribosomal subunit to the cytoplasm.</text>
</comment>
<evidence type="ECO:0000256" key="2">
    <source>
        <dbReference type="ARBA" id="ARBA00007466"/>
    </source>
</evidence>
<keyword evidence="5" id="KW-0539">Nucleus</keyword>
<organism evidence="9 10">
    <name type="scientific">Blattamonas nauphoetae</name>
    <dbReference type="NCBI Taxonomy" id="2049346"/>
    <lineage>
        <taxon>Eukaryota</taxon>
        <taxon>Metamonada</taxon>
        <taxon>Preaxostyla</taxon>
        <taxon>Oxymonadida</taxon>
        <taxon>Blattamonas</taxon>
    </lineage>
</organism>
<feature type="compositionally biased region" description="Acidic residues" evidence="8">
    <location>
        <begin position="289"/>
        <end position="327"/>
    </location>
</feature>
<evidence type="ECO:0000256" key="5">
    <source>
        <dbReference type="ARBA" id="ARBA00023242"/>
    </source>
</evidence>
<comment type="caution">
    <text evidence="9">The sequence shown here is derived from an EMBL/GenBank/DDBJ whole genome shotgun (WGS) entry which is preliminary data.</text>
</comment>
<feature type="region of interest" description="Disordered" evidence="8">
    <location>
        <begin position="728"/>
        <end position="747"/>
    </location>
</feature>
<evidence type="ECO:0000256" key="3">
    <source>
        <dbReference type="ARBA" id="ARBA00022517"/>
    </source>
</evidence>
<evidence type="ECO:0000313" key="9">
    <source>
        <dbReference type="EMBL" id="KAK2957459.1"/>
    </source>
</evidence>
<feature type="compositionally biased region" description="Polar residues" evidence="8">
    <location>
        <begin position="482"/>
        <end position="492"/>
    </location>
</feature>
<keyword evidence="3" id="KW-0690">Ribosome biogenesis</keyword>
<dbReference type="InterPro" id="IPR007276">
    <property type="entry name" value="Nop14"/>
</dbReference>
<feature type="compositionally biased region" description="Basic residues" evidence="8">
    <location>
        <begin position="977"/>
        <end position="990"/>
    </location>
</feature>
<evidence type="ECO:0000256" key="8">
    <source>
        <dbReference type="SAM" id="MobiDB-lite"/>
    </source>
</evidence>
<feature type="region of interest" description="Disordered" evidence="8">
    <location>
        <begin position="967"/>
        <end position="990"/>
    </location>
</feature>
<dbReference type="PANTHER" id="PTHR23183:SF0">
    <property type="entry name" value="NUCLEOLAR PROTEIN 14"/>
    <property type="match status" value="1"/>
</dbReference>
<dbReference type="PANTHER" id="PTHR23183">
    <property type="entry name" value="NOP14"/>
    <property type="match status" value="1"/>
</dbReference>
<dbReference type="Proteomes" id="UP001281761">
    <property type="component" value="Unassembled WGS sequence"/>
</dbReference>
<reference evidence="9 10" key="1">
    <citation type="journal article" date="2022" name="bioRxiv">
        <title>Genomics of Preaxostyla Flagellates Illuminates Evolutionary Transitions and the Path Towards Mitochondrial Loss.</title>
        <authorList>
            <person name="Novak L.V.F."/>
            <person name="Treitli S.C."/>
            <person name="Pyrih J."/>
            <person name="Halakuc P."/>
            <person name="Pipaliya S.V."/>
            <person name="Vacek V."/>
            <person name="Brzon O."/>
            <person name="Soukal P."/>
            <person name="Eme L."/>
            <person name="Dacks J.B."/>
            <person name="Karnkowska A."/>
            <person name="Elias M."/>
            <person name="Hampl V."/>
        </authorList>
    </citation>
    <scope>NUCLEOTIDE SEQUENCE [LARGE SCALE GENOMIC DNA]</scope>
    <source>
        <strain evidence="9">NAU3</strain>
        <tissue evidence="9">Gut</tissue>
    </source>
</reference>
<dbReference type="EMBL" id="JARBJD010000046">
    <property type="protein sequence ID" value="KAK2957459.1"/>
    <property type="molecule type" value="Genomic_DNA"/>
</dbReference>
<protein>
    <submittedName>
        <fullName evidence="9">Nucleolar protein 14 like protein</fullName>
    </submittedName>
</protein>
<evidence type="ECO:0000256" key="7">
    <source>
        <dbReference type="SAM" id="Coils"/>
    </source>
</evidence>
<proteinExistence type="inferred from homology"/>
<feature type="compositionally biased region" description="Basic and acidic residues" evidence="8">
    <location>
        <begin position="254"/>
        <end position="288"/>
    </location>
</feature>
<feature type="coiled-coil region" evidence="7">
    <location>
        <begin position="904"/>
        <end position="953"/>
    </location>
</feature>
<evidence type="ECO:0000256" key="1">
    <source>
        <dbReference type="ARBA" id="ARBA00004604"/>
    </source>
</evidence>
<feature type="region of interest" description="Disordered" evidence="8">
    <location>
        <begin position="480"/>
        <end position="526"/>
    </location>
</feature>
<keyword evidence="4" id="KW-0698">rRNA processing</keyword>
<evidence type="ECO:0000256" key="4">
    <source>
        <dbReference type="ARBA" id="ARBA00022552"/>
    </source>
</evidence>
<name>A0ABQ9Y1B4_9EUKA</name>
<evidence type="ECO:0000313" key="10">
    <source>
        <dbReference type="Proteomes" id="UP001281761"/>
    </source>
</evidence>
<keyword evidence="10" id="KW-1185">Reference proteome</keyword>
<feature type="compositionally biased region" description="Low complexity" evidence="8">
    <location>
        <begin position="498"/>
        <end position="516"/>
    </location>
</feature>
<accession>A0ABQ9Y1B4</accession>
<feature type="compositionally biased region" description="Acidic residues" evidence="8">
    <location>
        <begin position="340"/>
        <end position="358"/>
    </location>
</feature>
<feature type="compositionally biased region" description="Basic residues" evidence="8">
    <location>
        <begin position="379"/>
        <end position="394"/>
    </location>
</feature>
<feature type="compositionally biased region" description="Basic and acidic residues" evidence="8">
    <location>
        <begin position="1"/>
        <end position="12"/>
    </location>
</feature>
<feature type="region of interest" description="Disordered" evidence="8">
    <location>
        <begin position="219"/>
        <end position="395"/>
    </location>
</feature>
<sequence>MPKLRSDQYERKKSQRVPTNKKFRNDFTVKKLIPRHPVVGMRQPTINKSNSEIALKQRHALVGAELDARNKRNVVSDMRFSRNASMNEDDRAFQSFIKERQDKVKKLFSLDDDELDSHDIQVGGLLGAKTLEDDDFFDRVERDERGDSGQLWQQEYSEAHFGGGGHDRPVQEIYSEIIAKDKAWKAEKRRERDEGERKREEIDAEFSEIRDLIMSNVRNKWKTKDSADAPPKTVAEDDFDRRVRELSFSTKGTAGERVKTEEEIAREERKRIEDLEAERLKRMRRMDLSEEEMSSQSDTDEGEEEEEEEGSTEDSSEFGGDLSDEEEPITKQKRTHSTIDEAESDEESDSDASSDDSDSAASEGKESVSFKTLAPHISKPAKPKPTKQERKAKKITTEVKTSTILPISVPYLITTVPSTLPDLFALFATHSLTRPDQQAELLRRIVLSSSVKLNRENMSAVQSLMRVVLDWISWLSGDASVTPPSETPSETSFGVGVAPSQPSQFPSFPSAPQAQSVRSTFPPPPSSPQLDTIALIVPHFATLAHSLPSFTLKLCADEAEHSIRLLSQSPAEVLLFPQATPLSKPQPSHPFYLLPFSSLSRLSVFLSLAPLTDSAHPITLSVFSAIAYALTVNEKRVHKLNSSDSLMKQLIREEQKGQGKTLPSSSLKSLVYDTIQAFVCFVYLLCLMQQAMSVGRLSGEQWMMLQRLFEFIAHNLADFEVGSQSAARSQTYKSTDPDDTTSDSMQKDVESELSSLYPSLISIKTVSLISLIHPPVVTTQPLSIVFLEFLHSLYRSSVLLLFAATRSLSRSLSLLETLSPFTRISASLSPITSKLDQSLTSQSTNLLFEPLTDILSSFLSSLSKSLSSSRTPLLLRAARSSTASNSIASLTPLFSENYLTKGTKERYQQDLKRLKKNLKRNEKGAAREIRKEMIALNEQREKENKRREEKAKAKIKSFMSLLEGQQAEGKMIDRLKTRQKKHKKRDAAKK</sequence>
<comment type="subcellular location">
    <subcellularLocation>
        <location evidence="1">Nucleus</location>
        <location evidence="1">Nucleolus</location>
    </subcellularLocation>
</comment>
<evidence type="ECO:0000256" key="6">
    <source>
        <dbReference type="ARBA" id="ARBA00024695"/>
    </source>
</evidence>
<gene>
    <name evidence="9" type="ORF">BLNAU_7616</name>
</gene>
<dbReference type="Pfam" id="PF04147">
    <property type="entry name" value="Nop14"/>
    <property type="match status" value="2"/>
</dbReference>